<keyword evidence="4" id="KW-0677">Repeat</keyword>
<proteinExistence type="predicted"/>
<dbReference type="GO" id="GO:0051539">
    <property type="term" value="F:4 iron, 4 sulfur cluster binding"/>
    <property type="evidence" value="ECO:0007669"/>
    <property type="project" value="UniProtKB-KW"/>
</dbReference>
<keyword evidence="1" id="KW-0813">Transport</keyword>
<dbReference type="Gene3D" id="3.40.50.11540">
    <property type="entry name" value="NADH-ubiquinone oxidoreductase 51kDa subunit"/>
    <property type="match status" value="1"/>
</dbReference>
<evidence type="ECO:0000259" key="8">
    <source>
        <dbReference type="Pfam" id="PF01512"/>
    </source>
</evidence>
<dbReference type="GO" id="GO:0016020">
    <property type="term" value="C:membrane"/>
    <property type="evidence" value="ECO:0007669"/>
    <property type="project" value="InterPro"/>
</dbReference>
<feature type="non-terminal residue" evidence="10">
    <location>
        <position position="187"/>
    </location>
</feature>
<evidence type="ECO:0000256" key="6">
    <source>
        <dbReference type="ARBA" id="ARBA00023004"/>
    </source>
</evidence>
<keyword evidence="2" id="KW-0004">4Fe-4S</keyword>
<dbReference type="Pfam" id="PF13375">
    <property type="entry name" value="RnfC_N"/>
    <property type="match status" value="1"/>
</dbReference>
<evidence type="ECO:0000313" key="10">
    <source>
        <dbReference type="EMBL" id="GAF88947.1"/>
    </source>
</evidence>
<dbReference type="InterPro" id="IPR011538">
    <property type="entry name" value="Nuo51_FMN-bd"/>
</dbReference>
<dbReference type="PANTHER" id="PTHR43034">
    <property type="entry name" value="ION-TRANSLOCATING OXIDOREDUCTASE COMPLEX SUBUNIT C"/>
    <property type="match status" value="1"/>
</dbReference>
<dbReference type="Pfam" id="PF01512">
    <property type="entry name" value="Complex1_51K"/>
    <property type="match status" value="1"/>
</dbReference>
<dbReference type="InterPro" id="IPR026902">
    <property type="entry name" value="RnfC_N"/>
</dbReference>
<dbReference type="GO" id="GO:0009055">
    <property type="term" value="F:electron transfer activity"/>
    <property type="evidence" value="ECO:0007669"/>
    <property type="project" value="InterPro"/>
</dbReference>
<keyword evidence="7" id="KW-0411">Iron-sulfur</keyword>
<dbReference type="PANTHER" id="PTHR43034:SF2">
    <property type="entry name" value="ION-TRANSLOCATING OXIDOREDUCTASE COMPLEX SUBUNIT C"/>
    <property type="match status" value="1"/>
</dbReference>
<organism evidence="10">
    <name type="scientific">marine sediment metagenome</name>
    <dbReference type="NCBI Taxonomy" id="412755"/>
    <lineage>
        <taxon>unclassified sequences</taxon>
        <taxon>metagenomes</taxon>
        <taxon>ecological metagenomes</taxon>
    </lineage>
</organism>
<feature type="domain" description="NADH-ubiquinone oxidoreductase 51kDa subunit FMN-binding" evidence="8">
    <location>
        <begin position="135"/>
        <end position="187"/>
    </location>
</feature>
<dbReference type="InterPro" id="IPR037225">
    <property type="entry name" value="Nuo51_FMN-bd_sf"/>
</dbReference>
<keyword evidence="6" id="KW-0408">Iron</keyword>
<name>X0TLE8_9ZZZZ</name>
<dbReference type="EMBL" id="BARS01016625">
    <property type="protein sequence ID" value="GAF88947.1"/>
    <property type="molecule type" value="Genomic_DNA"/>
</dbReference>
<evidence type="ECO:0000256" key="5">
    <source>
        <dbReference type="ARBA" id="ARBA00022982"/>
    </source>
</evidence>
<dbReference type="AlphaFoldDB" id="X0TLE8"/>
<keyword evidence="5" id="KW-0249">Electron transport</keyword>
<gene>
    <name evidence="10" type="ORF">S01H1_27322</name>
</gene>
<protein>
    <recommendedName>
        <fullName evidence="11">RnfC Barrel sandwich hybrid domain-containing protein</fullName>
    </recommendedName>
</protein>
<evidence type="ECO:0000256" key="3">
    <source>
        <dbReference type="ARBA" id="ARBA00022723"/>
    </source>
</evidence>
<dbReference type="SUPFAM" id="SSF142019">
    <property type="entry name" value="Nqo1 FMN-binding domain-like"/>
    <property type="match status" value="1"/>
</dbReference>
<reference evidence="10" key="1">
    <citation type="journal article" date="2014" name="Front. Microbiol.">
        <title>High frequency of phylogenetically diverse reductive dehalogenase-homologous genes in deep subseafloor sedimentary metagenomes.</title>
        <authorList>
            <person name="Kawai M."/>
            <person name="Futagami T."/>
            <person name="Toyoda A."/>
            <person name="Takaki Y."/>
            <person name="Nishi S."/>
            <person name="Hori S."/>
            <person name="Arai W."/>
            <person name="Tsubouchi T."/>
            <person name="Morono Y."/>
            <person name="Uchiyama I."/>
            <person name="Ito T."/>
            <person name="Fujiyama A."/>
            <person name="Inagaki F."/>
            <person name="Takami H."/>
        </authorList>
    </citation>
    <scope>NUCLEOTIDE SEQUENCE</scope>
    <source>
        <strain evidence="10">Expedition CK06-06</strain>
    </source>
</reference>
<evidence type="ECO:0000256" key="4">
    <source>
        <dbReference type="ARBA" id="ARBA00022737"/>
    </source>
</evidence>
<dbReference type="InterPro" id="IPR010208">
    <property type="entry name" value="Ion_transpt_RnfC/RsxC"/>
</dbReference>
<evidence type="ECO:0008006" key="11">
    <source>
        <dbReference type="Google" id="ProtNLM"/>
    </source>
</evidence>
<evidence type="ECO:0000256" key="2">
    <source>
        <dbReference type="ARBA" id="ARBA00022485"/>
    </source>
</evidence>
<evidence type="ECO:0000259" key="9">
    <source>
        <dbReference type="Pfam" id="PF13375"/>
    </source>
</evidence>
<sequence>MKVDLLEVLGIRRAEGVHPPGWKLTAELTIERAALPERVILPLSQHIGAPAKPVVSAGDHVLVGQLIAEAGGACSAPIHATISGEVKPAATVISPTTGTPAAAIVIDGDGEDAWADLDPATLDSLSAEETLARIAGAGIVGLGGAAFPTHVKLNRPPESPAHTLLVNGAECEPYITSDDRLMIENPD</sequence>
<dbReference type="GO" id="GO:0046872">
    <property type="term" value="F:metal ion binding"/>
    <property type="evidence" value="ECO:0007669"/>
    <property type="project" value="UniProtKB-KW"/>
</dbReference>
<accession>X0TLE8</accession>
<keyword evidence="3" id="KW-0479">Metal-binding</keyword>
<evidence type="ECO:0000256" key="1">
    <source>
        <dbReference type="ARBA" id="ARBA00022448"/>
    </source>
</evidence>
<feature type="domain" description="RnfC Barrel sandwich hybrid" evidence="9">
    <location>
        <begin position="15"/>
        <end position="111"/>
    </location>
</feature>
<comment type="caution">
    <text evidence="10">The sequence shown here is derived from an EMBL/GenBank/DDBJ whole genome shotgun (WGS) entry which is preliminary data.</text>
</comment>
<evidence type="ECO:0000256" key="7">
    <source>
        <dbReference type="ARBA" id="ARBA00023014"/>
    </source>
</evidence>